<dbReference type="InterPro" id="IPR020845">
    <property type="entry name" value="AMP-binding_CS"/>
</dbReference>
<dbReference type="InterPro" id="IPR000873">
    <property type="entry name" value="AMP-dep_synth/lig_dom"/>
</dbReference>
<dbReference type="SUPFAM" id="SSF56801">
    <property type="entry name" value="Acetyl-CoA synthetase-like"/>
    <property type="match status" value="1"/>
</dbReference>
<reference evidence="5" key="1">
    <citation type="journal article" date="2020" name="mSystems">
        <title>Genome- and Community-Level Interaction Insights into Carbon Utilization and Element Cycling Functions of Hydrothermarchaeota in Hydrothermal Sediment.</title>
        <authorList>
            <person name="Zhou Z."/>
            <person name="Liu Y."/>
            <person name="Xu W."/>
            <person name="Pan J."/>
            <person name="Luo Z.H."/>
            <person name="Li M."/>
        </authorList>
    </citation>
    <scope>NUCLEOTIDE SEQUENCE [LARGE SCALE GENOMIC DNA]</scope>
    <source>
        <strain evidence="5">HyVt-628</strain>
    </source>
</reference>
<dbReference type="CDD" id="cd04433">
    <property type="entry name" value="AFD_class_I"/>
    <property type="match status" value="1"/>
</dbReference>
<dbReference type="GO" id="GO:0031956">
    <property type="term" value="F:medium-chain fatty acid-CoA ligase activity"/>
    <property type="evidence" value="ECO:0007669"/>
    <property type="project" value="TreeGrafter"/>
</dbReference>
<evidence type="ECO:0000259" key="3">
    <source>
        <dbReference type="Pfam" id="PF00501"/>
    </source>
</evidence>
<dbReference type="Pfam" id="PF00501">
    <property type="entry name" value="AMP-binding"/>
    <property type="match status" value="1"/>
</dbReference>
<dbReference type="PROSITE" id="PS00455">
    <property type="entry name" value="AMP_BINDING"/>
    <property type="match status" value="1"/>
</dbReference>
<dbReference type="AlphaFoldDB" id="A0A7C5DGN0"/>
<dbReference type="GO" id="GO:0006631">
    <property type="term" value="P:fatty acid metabolic process"/>
    <property type="evidence" value="ECO:0007669"/>
    <property type="project" value="TreeGrafter"/>
</dbReference>
<dbReference type="Pfam" id="PF13193">
    <property type="entry name" value="AMP-binding_C"/>
    <property type="match status" value="1"/>
</dbReference>
<feature type="domain" description="AMP-binding enzyme C-terminal" evidence="4">
    <location>
        <begin position="359"/>
        <end position="435"/>
    </location>
</feature>
<dbReference type="InterPro" id="IPR025110">
    <property type="entry name" value="AMP-bd_C"/>
</dbReference>
<keyword evidence="2 5" id="KW-0436">Ligase</keyword>
<organism evidence="5">
    <name type="scientific">Chlorobaculum parvum</name>
    <dbReference type="NCBI Taxonomy" id="274539"/>
    <lineage>
        <taxon>Bacteria</taxon>
        <taxon>Pseudomonadati</taxon>
        <taxon>Chlorobiota</taxon>
        <taxon>Chlorobiia</taxon>
        <taxon>Chlorobiales</taxon>
        <taxon>Chlorobiaceae</taxon>
        <taxon>Chlorobaculum</taxon>
    </lineage>
</organism>
<evidence type="ECO:0000313" key="5">
    <source>
        <dbReference type="EMBL" id="HHE08088.1"/>
    </source>
</evidence>
<sequence>MAETVSGIVRSFSSDHAVLATPSAVLSVEQLLGEADALYRRFSVQPSSRIALSGLSARALMTAFVAFDGNVEAMLLLPSSLDEATIDRLITSAGCTHLMDADGICALQSRTAGDTESDVAATQWLLATSGTTGTPKLICHTLDSLTRSVKRDSAKGASFVWGLLYDPFRFAGLQVVLQALFSGSQLVASDSHEFDAQLEALVRHGVNALSATPSMWRKMLMDGRITACPLRQITLGGEIADQQILDALRRAFPLARIVHIYASTEAGTAFSVQDGRAGFPVSWLQGENSPIPLRIRDDGHLFIMPPRLPEGAEIARRLDAEGYLDTEDLVRIEGDRVIFSGRASGAINVGGNKVIPESVEQQIRHVDGVLDVRVSGKKSSITGELVAAEIVARPGFDAGVLRKEIMSHCKAHLEKWQIPGVISLVDELKESAAGKRERVQR</sequence>
<evidence type="ECO:0000256" key="2">
    <source>
        <dbReference type="ARBA" id="ARBA00022598"/>
    </source>
</evidence>
<comment type="similarity">
    <text evidence="1">Belongs to the ATP-dependent AMP-binding enzyme family.</text>
</comment>
<dbReference type="Gene3D" id="3.40.50.12780">
    <property type="entry name" value="N-terminal domain of ligase-like"/>
    <property type="match status" value="1"/>
</dbReference>
<gene>
    <name evidence="5" type="ORF">ENL01_04335</name>
</gene>
<dbReference type="InterPro" id="IPR045851">
    <property type="entry name" value="AMP-bd_C_sf"/>
</dbReference>
<dbReference type="EMBL" id="DRSK01000244">
    <property type="protein sequence ID" value="HHE08088.1"/>
    <property type="molecule type" value="Genomic_DNA"/>
</dbReference>
<proteinExistence type="inferred from homology"/>
<feature type="domain" description="AMP-dependent synthetase/ligase" evidence="3">
    <location>
        <begin position="125"/>
        <end position="273"/>
    </location>
</feature>
<evidence type="ECO:0000256" key="1">
    <source>
        <dbReference type="ARBA" id="ARBA00006432"/>
    </source>
</evidence>
<dbReference type="PANTHER" id="PTHR43201">
    <property type="entry name" value="ACYL-COA SYNTHETASE"/>
    <property type="match status" value="1"/>
</dbReference>
<name>A0A7C5DGN0_9CHLB</name>
<dbReference type="Gene3D" id="3.30.300.30">
    <property type="match status" value="1"/>
</dbReference>
<dbReference type="InterPro" id="IPR042099">
    <property type="entry name" value="ANL_N_sf"/>
</dbReference>
<protein>
    <submittedName>
        <fullName evidence="5">Long-chain fatty acid--CoA ligase</fullName>
    </submittedName>
</protein>
<dbReference type="Proteomes" id="UP000886059">
    <property type="component" value="Unassembled WGS sequence"/>
</dbReference>
<comment type="caution">
    <text evidence="5">The sequence shown here is derived from an EMBL/GenBank/DDBJ whole genome shotgun (WGS) entry which is preliminary data.</text>
</comment>
<dbReference type="PANTHER" id="PTHR43201:SF5">
    <property type="entry name" value="MEDIUM-CHAIN ACYL-COA LIGASE ACSF2, MITOCHONDRIAL"/>
    <property type="match status" value="1"/>
</dbReference>
<accession>A0A7C5DGN0</accession>
<evidence type="ECO:0000259" key="4">
    <source>
        <dbReference type="Pfam" id="PF13193"/>
    </source>
</evidence>